<feature type="compositionally biased region" description="Basic and acidic residues" evidence="1">
    <location>
        <begin position="33"/>
        <end position="57"/>
    </location>
</feature>
<protein>
    <recommendedName>
        <fullName evidence="3">Chaperone DnaJ C-terminal domain-containing protein</fullName>
    </recommendedName>
</protein>
<name>A0A7R9JRI4_TIMGE</name>
<evidence type="ECO:0008006" key="3">
    <source>
        <dbReference type="Google" id="ProtNLM"/>
    </source>
</evidence>
<dbReference type="AlphaFoldDB" id="A0A7R9JRI4"/>
<proteinExistence type="predicted"/>
<reference evidence="2" key="1">
    <citation type="submission" date="2020-11" db="EMBL/GenBank/DDBJ databases">
        <authorList>
            <person name="Tran Van P."/>
        </authorList>
    </citation>
    <scope>NUCLEOTIDE SEQUENCE</scope>
</reference>
<evidence type="ECO:0000256" key="1">
    <source>
        <dbReference type="SAM" id="MobiDB-lite"/>
    </source>
</evidence>
<dbReference type="Gene3D" id="2.10.230.10">
    <property type="entry name" value="Heat shock protein DnaJ, cysteine-rich domain"/>
    <property type="match status" value="1"/>
</dbReference>
<dbReference type="Gene3D" id="2.60.260.20">
    <property type="entry name" value="Urease metallochaperone UreE, N-terminal domain"/>
    <property type="match status" value="1"/>
</dbReference>
<evidence type="ECO:0000313" key="2">
    <source>
        <dbReference type="EMBL" id="CAD7588008.1"/>
    </source>
</evidence>
<sequence>MIGLRRPCWDCVMLPTILNRSKAEMVQTCIEGGKGKNPKENDGDEVLEKKTIRETPPKKNGKSRAWVVEEQSNQFNATHAMEVVGSELSRAFKGTCTTCYGGEIIQNKCQKCGGSGHRRDQVNISVLISKGITESAKVKVMPIRITQAVLDGEIEVKSIDRAKIKVKVPEGTQTSAKLRWMSYMNLQICIIVETLNPKNLTQKQSEPVKAFEARKMQAYNSSLKDETRPDSTENETCLRRCSRLVTSPIASTPSE</sequence>
<gene>
    <name evidence="2" type="ORF">TGEB3V08_LOCUS2134</name>
</gene>
<feature type="region of interest" description="Disordered" evidence="1">
    <location>
        <begin position="31"/>
        <end position="63"/>
    </location>
</feature>
<accession>A0A7R9JRI4</accession>
<organism evidence="2">
    <name type="scientific">Timema genevievae</name>
    <name type="common">Walking stick</name>
    <dbReference type="NCBI Taxonomy" id="629358"/>
    <lineage>
        <taxon>Eukaryota</taxon>
        <taxon>Metazoa</taxon>
        <taxon>Ecdysozoa</taxon>
        <taxon>Arthropoda</taxon>
        <taxon>Hexapoda</taxon>
        <taxon>Insecta</taxon>
        <taxon>Pterygota</taxon>
        <taxon>Neoptera</taxon>
        <taxon>Polyneoptera</taxon>
        <taxon>Phasmatodea</taxon>
        <taxon>Timematodea</taxon>
        <taxon>Timematoidea</taxon>
        <taxon>Timematidae</taxon>
        <taxon>Timema</taxon>
    </lineage>
</organism>
<dbReference type="EMBL" id="OE839640">
    <property type="protein sequence ID" value="CAD7588008.1"/>
    <property type="molecule type" value="Genomic_DNA"/>
</dbReference>